<dbReference type="Pfam" id="PF13927">
    <property type="entry name" value="Ig_3"/>
    <property type="match status" value="1"/>
</dbReference>
<dbReference type="HOGENOM" id="CLU_1205805_0_0_1"/>
<evidence type="ECO:0000313" key="7">
    <source>
        <dbReference type="Proteomes" id="UP000002320"/>
    </source>
</evidence>
<dbReference type="PANTHER" id="PTHR12231:SF271">
    <property type="entry name" value="DPR-INTERACTING PROTEIN GAMMA"/>
    <property type="match status" value="1"/>
</dbReference>
<feature type="domain" description="Ig-like" evidence="4">
    <location>
        <begin position="27"/>
        <end position="125"/>
    </location>
</feature>
<dbReference type="KEGG" id="cqu:CpipJ_CPIJ017559"/>
<keyword evidence="7" id="KW-1185">Reference proteome</keyword>
<keyword evidence="1" id="KW-0677">Repeat</keyword>
<dbReference type="InterPro" id="IPR051170">
    <property type="entry name" value="Neural/epithelial_adhesion"/>
</dbReference>
<accession>B0XDQ5</accession>
<keyword evidence="3" id="KW-0393">Immunoglobulin domain</keyword>
<dbReference type="VEuPathDB" id="VectorBase:CQUJHB018083"/>
<evidence type="ECO:0000256" key="2">
    <source>
        <dbReference type="ARBA" id="ARBA00023157"/>
    </source>
</evidence>
<dbReference type="InterPro" id="IPR007110">
    <property type="entry name" value="Ig-like_dom"/>
</dbReference>
<dbReference type="Proteomes" id="UP000002320">
    <property type="component" value="Unassembled WGS sequence"/>
</dbReference>
<reference evidence="5" key="1">
    <citation type="submission" date="2007-03" db="EMBL/GenBank/DDBJ databases">
        <title>Annotation of Culex pipiens quinquefasciatus.</title>
        <authorList>
            <consortium name="The Broad Institute Genome Sequencing Platform"/>
            <person name="Atkinson P.W."/>
            <person name="Hemingway J."/>
            <person name="Christensen B.M."/>
            <person name="Higgs S."/>
            <person name="Kodira C."/>
            <person name="Hannick L."/>
            <person name="Megy K."/>
            <person name="O'Leary S."/>
            <person name="Pearson M."/>
            <person name="Haas B.J."/>
            <person name="Mauceli E."/>
            <person name="Wortman J.R."/>
            <person name="Lee N.H."/>
            <person name="Guigo R."/>
            <person name="Stanke M."/>
            <person name="Alvarado L."/>
            <person name="Amedeo P."/>
            <person name="Antoine C.H."/>
            <person name="Arensburger P."/>
            <person name="Bidwell S.L."/>
            <person name="Crawford M."/>
            <person name="Camaro F."/>
            <person name="Devon K."/>
            <person name="Engels R."/>
            <person name="Hammond M."/>
            <person name="Howarth C."/>
            <person name="Koehrsen M."/>
            <person name="Lawson D."/>
            <person name="Montgomery P."/>
            <person name="Nene V."/>
            <person name="Nusbaum C."/>
            <person name="Puiu D."/>
            <person name="Romero-Severson J."/>
            <person name="Severson D.W."/>
            <person name="Shumway M."/>
            <person name="Sisk P."/>
            <person name="Stolte C."/>
            <person name="Zeng Q."/>
            <person name="Eisenstadt E."/>
            <person name="Fraser-Liggett C."/>
            <person name="Strausberg R."/>
            <person name="Galagan J."/>
            <person name="Birren B."/>
            <person name="Collins F.H."/>
        </authorList>
    </citation>
    <scope>NUCLEOTIDE SEQUENCE [LARGE SCALE GENOMIC DNA]</scope>
    <source>
        <strain evidence="5">JHB</strain>
    </source>
</reference>
<dbReference type="InterPro" id="IPR013783">
    <property type="entry name" value="Ig-like_fold"/>
</dbReference>
<evidence type="ECO:0000256" key="3">
    <source>
        <dbReference type="ARBA" id="ARBA00023319"/>
    </source>
</evidence>
<evidence type="ECO:0000313" key="6">
    <source>
        <dbReference type="EnsemblMetazoa" id="CPIJ017559-PA"/>
    </source>
</evidence>
<organism>
    <name type="scientific">Culex quinquefasciatus</name>
    <name type="common">Southern house mosquito</name>
    <name type="synonym">Culex pungens</name>
    <dbReference type="NCBI Taxonomy" id="7176"/>
    <lineage>
        <taxon>Eukaryota</taxon>
        <taxon>Metazoa</taxon>
        <taxon>Ecdysozoa</taxon>
        <taxon>Arthropoda</taxon>
        <taxon>Hexapoda</taxon>
        <taxon>Insecta</taxon>
        <taxon>Pterygota</taxon>
        <taxon>Neoptera</taxon>
        <taxon>Endopterygota</taxon>
        <taxon>Diptera</taxon>
        <taxon>Nematocera</taxon>
        <taxon>Culicoidea</taxon>
        <taxon>Culicidae</taxon>
        <taxon>Culicinae</taxon>
        <taxon>Culicini</taxon>
        <taxon>Culex</taxon>
        <taxon>Culex</taxon>
    </lineage>
</organism>
<dbReference type="InterPro" id="IPR003599">
    <property type="entry name" value="Ig_sub"/>
</dbReference>
<dbReference type="Gene3D" id="2.60.40.10">
    <property type="entry name" value="Immunoglobulins"/>
    <property type="match status" value="2"/>
</dbReference>
<dbReference type="SUPFAM" id="SSF48726">
    <property type="entry name" value="Immunoglobulin"/>
    <property type="match status" value="1"/>
</dbReference>
<protein>
    <submittedName>
        <fullName evidence="5">Defective proboscis extension response</fullName>
    </submittedName>
</protein>
<reference evidence="6" key="2">
    <citation type="submission" date="2020-05" db="UniProtKB">
        <authorList>
            <consortium name="EnsemblMetazoa"/>
        </authorList>
    </citation>
    <scope>IDENTIFICATION</scope>
    <source>
        <strain evidence="6">JHB</strain>
    </source>
</reference>
<dbReference type="AlphaFoldDB" id="B0XDQ5"/>
<dbReference type="InterPro" id="IPR036179">
    <property type="entry name" value="Ig-like_dom_sf"/>
</dbReference>
<dbReference type="VEuPathDB" id="VectorBase:CPIJ017559"/>
<dbReference type="eggNOG" id="KOG3510">
    <property type="taxonomic scope" value="Eukaryota"/>
</dbReference>
<dbReference type="InParanoid" id="B0XDQ5"/>
<dbReference type="PANTHER" id="PTHR12231">
    <property type="entry name" value="CTX-RELATED TYPE I TRANSMEMBRANE PROTEIN"/>
    <property type="match status" value="1"/>
</dbReference>
<dbReference type="OrthoDB" id="10012075at2759"/>
<gene>
    <name evidence="6" type="primary">6051315</name>
    <name evidence="5" type="ORF">CpipJ_CPIJ017559</name>
</gene>
<dbReference type="SMART" id="SM00409">
    <property type="entry name" value="IG"/>
    <property type="match status" value="1"/>
</dbReference>
<name>B0XDQ5_CULQU</name>
<dbReference type="STRING" id="7176.B0XDQ5"/>
<proteinExistence type="predicted"/>
<evidence type="ECO:0000259" key="4">
    <source>
        <dbReference type="PROSITE" id="PS50835"/>
    </source>
</evidence>
<evidence type="ECO:0000313" key="5">
    <source>
        <dbReference type="EMBL" id="EDS45582.1"/>
    </source>
</evidence>
<dbReference type="GO" id="GO:0043005">
    <property type="term" value="C:neuron projection"/>
    <property type="evidence" value="ECO:0007669"/>
    <property type="project" value="TreeGrafter"/>
</dbReference>
<dbReference type="PROSITE" id="PS50835">
    <property type="entry name" value="IG_LIKE"/>
    <property type="match status" value="1"/>
</dbReference>
<keyword evidence="2" id="KW-1015">Disulfide bond</keyword>
<sequence>MTVTGECTYLHDWRAFPDNEAMGSVPPDIINEESSADIAVQEGEDATIVCKAVGHPTPRVTWKREDGEYMLLRKPQSRELIRDFQIDAVVLSCRLSLFDVSTKTNAYLCQTRSDLKSLWPIVALTLIFMLMLQTTSLAKLTGARPVPGARLTKGEKDVWFELTTFGLRVQPPPAIPPEQAWFVDSFNGTHLHLPKLERRQMGAYLCIASNDVPPAVSKRVSLSVHCKYEE</sequence>
<dbReference type="EMBL" id="DS232772">
    <property type="protein sequence ID" value="EDS45582.1"/>
    <property type="molecule type" value="Genomic_DNA"/>
</dbReference>
<evidence type="ECO:0000256" key="1">
    <source>
        <dbReference type="ARBA" id="ARBA00022737"/>
    </source>
</evidence>
<dbReference type="EnsemblMetazoa" id="CPIJ017559-RA">
    <property type="protein sequence ID" value="CPIJ017559-PA"/>
    <property type="gene ID" value="CPIJ017559"/>
</dbReference>